<dbReference type="Pfam" id="PF00001">
    <property type="entry name" value="7tm_1"/>
    <property type="match status" value="1"/>
</dbReference>
<protein>
    <recommendedName>
        <fullName evidence="10">G-protein coupled receptors family 1 profile domain-containing protein</fullName>
    </recommendedName>
</protein>
<dbReference type="Proteomes" id="UP000192578">
    <property type="component" value="Unassembled WGS sequence"/>
</dbReference>
<name>A0A1W0WCG8_HYPEX</name>
<evidence type="ECO:0000256" key="6">
    <source>
        <dbReference type="ARBA" id="ARBA00023136"/>
    </source>
</evidence>
<dbReference type="GO" id="GO:0004930">
    <property type="term" value="F:G protein-coupled receptor activity"/>
    <property type="evidence" value="ECO:0007669"/>
    <property type="project" value="UniProtKB-KW"/>
</dbReference>
<dbReference type="Gene3D" id="1.20.1070.10">
    <property type="entry name" value="Rhodopsin 7-helix transmembrane proteins"/>
    <property type="match status" value="1"/>
</dbReference>
<evidence type="ECO:0000256" key="3">
    <source>
        <dbReference type="ARBA" id="ARBA00022692"/>
    </source>
</evidence>
<feature type="transmembrane region" description="Helical" evidence="9">
    <location>
        <begin position="134"/>
        <end position="153"/>
    </location>
</feature>
<evidence type="ECO:0000256" key="9">
    <source>
        <dbReference type="SAM" id="Phobius"/>
    </source>
</evidence>
<evidence type="ECO:0000256" key="4">
    <source>
        <dbReference type="ARBA" id="ARBA00022989"/>
    </source>
</evidence>
<keyword evidence="4 9" id="KW-1133">Transmembrane helix</keyword>
<feature type="domain" description="G-protein coupled receptors family 1 profile" evidence="10">
    <location>
        <begin position="38"/>
        <end position="324"/>
    </location>
</feature>
<dbReference type="InterPro" id="IPR000276">
    <property type="entry name" value="GPCR_Rhodpsn"/>
</dbReference>
<keyword evidence="6 9" id="KW-0472">Membrane</keyword>
<dbReference type="SUPFAM" id="SSF81321">
    <property type="entry name" value="Family A G protein-coupled receptor-like"/>
    <property type="match status" value="1"/>
</dbReference>
<feature type="transmembrane region" description="Helical" evidence="9">
    <location>
        <begin position="59"/>
        <end position="80"/>
    </location>
</feature>
<evidence type="ECO:0000256" key="8">
    <source>
        <dbReference type="ARBA" id="ARBA00023224"/>
    </source>
</evidence>
<evidence type="ECO:0000313" key="11">
    <source>
        <dbReference type="EMBL" id="OQV12901.1"/>
    </source>
</evidence>
<keyword evidence="7" id="KW-0675">Receptor</keyword>
<reference evidence="12" key="1">
    <citation type="submission" date="2017-01" db="EMBL/GenBank/DDBJ databases">
        <title>Comparative genomics of anhydrobiosis in the tardigrade Hypsibius dujardini.</title>
        <authorList>
            <person name="Yoshida Y."/>
            <person name="Koutsovoulos G."/>
            <person name="Laetsch D."/>
            <person name="Stevens L."/>
            <person name="Kumar S."/>
            <person name="Horikawa D."/>
            <person name="Ishino K."/>
            <person name="Komine S."/>
            <person name="Tomita M."/>
            <person name="Blaxter M."/>
            <person name="Arakawa K."/>
        </authorList>
    </citation>
    <scope>NUCLEOTIDE SEQUENCE [LARGE SCALE GENOMIC DNA]</scope>
    <source>
        <strain evidence="12">Z151</strain>
    </source>
</reference>
<dbReference type="GO" id="GO:0005886">
    <property type="term" value="C:plasma membrane"/>
    <property type="evidence" value="ECO:0007669"/>
    <property type="project" value="UniProtKB-SubCell"/>
</dbReference>
<organism evidence="11 12">
    <name type="scientific">Hypsibius exemplaris</name>
    <name type="common">Freshwater tardigrade</name>
    <dbReference type="NCBI Taxonomy" id="2072580"/>
    <lineage>
        <taxon>Eukaryota</taxon>
        <taxon>Metazoa</taxon>
        <taxon>Ecdysozoa</taxon>
        <taxon>Tardigrada</taxon>
        <taxon>Eutardigrada</taxon>
        <taxon>Parachela</taxon>
        <taxon>Hypsibioidea</taxon>
        <taxon>Hypsibiidae</taxon>
        <taxon>Hypsibius</taxon>
    </lineage>
</organism>
<evidence type="ECO:0000313" key="12">
    <source>
        <dbReference type="Proteomes" id="UP000192578"/>
    </source>
</evidence>
<sequence>MFEESGNATFPPEDQKPSMFRMSVTYIALIVIILAVFLDLCIIMAYVRRPRLLTAFNVHILLLTVQELLCAVLANPIVIQQNLSRNVYMTNPAHCSYQKYIEWTFGSLMLLQHDVICLDRWLALLRPSWYRTKTARFGVTATLCAFVYQQTWYLPLFVAEMMREIVPDSICRTTVALPAYQLVVRIATHFLPELFVFLSYPMLLWRVWKLRKTRFHRLKTVRRGSRIEGQQRSSTGSGSAEARNLAVIYARTASIDLPLQLMSSRRTHDELQLTLWLLILQIVFWMPPTVATVLRSINSALDQDLFNLALLLPCALLLIDPLVYLIFLKNVRNEIFGQFKGFLQVPCVRRVTMI</sequence>
<evidence type="ECO:0000256" key="7">
    <source>
        <dbReference type="ARBA" id="ARBA00023170"/>
    </source>
</evidence>
<keyword evidence="8" id="KW-0807">Transducer</keyword>
<dbReference type="OrthoDB" id="5774177at2759"/>
<comment type="caution">
    <text evidence="11">The sequence shown here is derived from an EMBL/GenBank/DDBJ whole genome shotgun (WGS) entry which is preliminary data.</text>
</comment>
<dbReference type="AlphaFoldDB" id="A0A1W0WCG8"/>
<gene>
    <name evidence="11" type="ORF">BV898_12823</name>
</gene>
<feature type="transmembrane region" description="Helical" evidence="9">
    <location>
        <begin position="186"/>
        <end position="208"/>
    </location>
</feature>
<evidence type="ECO:0000256" key="2">
    <source>
        <dbReference type="ARBA" id="ARBA00022475"/>
    </source>
</evidence>
<dbReference type="PRINTS" id="PR00237">
    <property type="entry name" value="GPCRRHODOPSN"/>
</dbReference>
<evidence type="ECO:0000259" key="10">
    <source>
        <dbReference type="PROSITE" id="PS50262"/>
    </source>
</evidence>
<dbReference type="PANTHER" id="PTHR24228:SF59">
    <property type="entry name" value="NEUROPEPTIDE RECEPTOR 15"/>
    <property type="match status" value="1"/>
</dbReference>
<evidence type="ECO:0000256" key="5">
    <source>
        <dbReference type="ARBA" id="ARBA00023040"/>
    </source>
</evidence>
<feature type="transmembrane region" description="Helical" evidence="9">
    <location>
        <begin position="26"/>
        <end position="47"/>
    </location>
</feature>
<dbReference type="InterPro" id="IPR017452">
    <property type="entry name" value="GPCR_Rhodpsn_7TM"/>
</dbReference>
<accession>A0A1W0WCG8</accession>
<feature type="transmembrane region" description="Helical" evidence="9">
    <location>
        <begin position="273"/>
        <end position="294"/>
    </location>
</feature>
<proteinExistence type="predicted"/>
<keyword evidence="12" id="KW-1185">Reference proteome</keyword>
<feature type="transmembrane region" description="Helical" evidence="9">
    <location>
        <begin position="306"/>
        <end position="327"/>
    </location>
</feature>
<dbReference type="EMBL" id="MTYJ01000134">
    <property type="protein sequence ID" value="OQV12901.1"/>
    <property type="molecule type" value="Genomic_DNA"/>
</dbReference>
<keyword evidence="5" id="KW-0297">G-protein coupled receptor</keyword>
<keyword evidence="2" id="KW-1003">Cell membrane</keyword>
<comment type="subcellular location">
    <subcellularLocation>
        <location evidence="1">Cell membrane</location>
        <topology evidence="1">Multi-pass membrane protein</topology>
    </subcellularLocation>
</comment>
<keyword evidence="3 9" id="KW-0812">Transmembrane</keyword>
<dbReference type="PANTHER" id="PTHR24228">
    <property type="entry name" value="B2 BRADYKININ RECEPTOR/ANGIOTENSIN II RECEPTOR"/>
    <property type="match status" value="1"/>
</dbReference>
<dbReference type="PROSITE" id="PS50262">
    <property type="entry name" value="G_PROTEIN_RECEP_F1_2"/>
    <property type="match status" value="1"/>
</dbReference>
<evidence type="ECO:0000256" key="1">
    <source>
        <dbReference type="ARBA" id="ARBA00004651"/>
    </source>
</evidence>